<feature type="compositionally biased region" description="Basic and acidic residues" evidence="1">
    <location>
        <begin position="197"/>
        <end position="229"/>
    </location>
</feature>
<dbReference type="AlphaFoldDB" id="A0A8H9KRU3"/>
<sequence length="267" mass="28825">MPGGTAPDRHQCQRQDSRGPAAGPLDEGVGEGRGREEAGNGERPGGSPRRHPTAVEVATPCEADPGRDTHQSDHGLDNLGETARGPGQRDDADKEEHYDARRHHPEQRSTAGGVERLETPPEVAQRHRRRGERDPDKIGAVQRVPLGQPHGECRHHDDHTTQREALREVTRGSGVGQHGQGQHDHGERGEVLVPRSRRGDDQDAGEAEEHARHGRAGADAEPQPRHDEQDSGDGPAEIPGTAGHRDRSPCSRASRTAPVRSATPSFA</sequence>
<evidence type="ECO:0000313" key="3">
    <source>
        <dbReference type="Proteomes" id="UP000628079"/>
    </source>
</evidence>
<feature type="compositionally biased region" description="Basic and acidic residues" evidence="1">
    <location>
        <begin position="64"/>
        <end position="76"/>
    </location>
</feature>
<feature type="region of interest" description="Disordered" evidence="1">
    <location>
        <begin position="1"/>
        <end position="267"/>
    </location>
</feature>
<accession>A0A8H9KRU3</accession>
<organism evidence="2 3">
    <name type="scientific">Knoellia flava</name>
    <dbReference type="NCBI Taxonomy" id="913969"/>
    <lineage>
        <taxon>Bacteria</taxon>
        <taxon>Bacillati</taxon>
        <taxon>Actinomycetota</taxon>
        <taxon>Actinomycetes</taxon>
        <taxon>Micrococcales</taxon>
        <taxon>Intrasporangiaceae</taxon>
        <taxon>Knoellia</taxon>
    </lineage>
</organism>
<feature type="compositionally biased region" description="Basic and acidic residues" evidence="1">
    <location>
        <begin position="181"/>
        <end position="190"/>
    </location>
</feature>
<dbReference type="Proteomes" id="UP000628079">
    <property type="component" value="Unassembled WGS sequence"/>
</dbReference>
<evidence type="ECO:0000256" key="1">
    <source>
        <dbReference type="SAM" id="MobiDB-lite"/>
    </source>
</evidence>
<feature type="compositionally biased region" description="Basic and acidic residues" evidence="1">
    <location>
        <begin position="151"/>
        <end position="170"/>
    </location>
</feature>
<reference evidence="2" key="2">
    <citation type="submission" date="2020-09" db="EMBL/GenBank/DDBJ databases">
        <authorList>
            <person name="Sun Q."/>
            <person name="Zhou Y."/>
        </authorList>
    </citation>
    <scope>NUCLEOTIDE SEQUENCE</scope>
    <source>
        <strain evidence="2">CGMCC 1.10749</strain>
    </source>
</reference>
<comment type="caution">
    <text evidence="2">The sequence shown here is derived from an EMBL/GenBank/DDBJ whole genome shotgun (WGS) entry which is preliminary data.</text>
</comment>
<feature type="compositionally biased region" description="Basic and acidic residues" evidence="1">
    <location>
        <begin position="87"/>
        <end position="99"/>
    </location>
</feature>
<protein>
    <submittedName>
        <fullName evidence="2">Uncharacterized protein</fullName>
    </submittedName>
</protein>
<dbReference type="EMBL" id="BMEA01000005">
    <property type="protein sequence ID" value="GGB89625.1"/>
    <property type="molecule type" value="Genomic_DNA"/>
</dbReference>
<evidence type="ECO:0000313" key="2">
    <source>
        <dbReference type="EMBL" id="GGB89625.1"/>
    </source>
</evidence>
<proteinExistence type="predicted"/>
<name>A0A8H9KRU3_9MICO</name>
<reference evidence="2" key="1">
    <citation type="journal article" date="2014" name="Int. J. Syst. Evol. Microbiol.">
        <title>Complete genome sequence of Corynebacterium casei LMG S-19264T (=DSM 44701T), isolated from a smear-ripened cheese.</title>
        <authorList>
            <consortium name="US DOE Joint Genome Institute (JGI-PGF)"/>
            <person name="Walter F."/>
            <person name="Albersmeier A."/>
            <person name="Kalinowski J."/>
            <person name="Ruckert C."/>
        </authorList>
    </citation>
    <scope>NUCLEOTIDE SEQUENCE</scope>
    <source>
        <strain evidence="2">CGMCC 1.10749</strain>
    </source>
</reference>
<gene>
    <name evidence="2" type="ORF">GCM10011314_31840</name>
</gene>
<feature type="compositionally biased region" description="Basic and acidic residues" evidence="1">
    <location>
        <begin position="7"/>
        <end position="17"/>
    </location>
</feature>
<feature type="compositionally biased region" description="Basic and acidic residues" evidence="1">
    <location>
        <begin position="30"/>
        <end position="40"/>
    </location>
</feature>